<dbReference type="Proteomes" id="UP000695562">
    <property type="component" value="Unassembled WGS sequence"/>
</dbReference>
<comment type="caution">
    <text evidence="2">The sequence shown here is derived from an EMBL/GenBank/DDBJ whole genome shotgun (WGS) entry which is preliminary data.</text>
</comment>
<feature type="domain" description="NadR/Ttd14 AAA" evidence="1">
    <location>
        <begin position="11"/>
        <end position="104"/>
    </location>
</feature>
<dbReference type="Gene3D" id="3.40.50.300">
    <property type="entry name" value="P-loop containing nucleotide triphosphate hydrolases"/>
    <property type="match status" value="1"/>
</dbReference>
<dbReference type="InterPro" id="IPR027417">
    <property type="entry name" value="P-loop_NTPase"/>
</dbReference>
<proteinExistence type="predicted"/>
<name>A0A8J4PNV4_9MYCE</name>
<keyword evidence="3" id="KW-1185">Reference proteome</keyword>
<dbReference type="InterPro" id="IPR052735">
    <property type="entry name" value="NAD_biosynth-regulator"/>
</dbReference>
<dbReference type="OrthoDB" id="5357918at2759"/>
<sequence length="121" mass="14459">MLLSGNDNQFENNIIFCDTSPLITDIWSDTLIGYTTNEVKEIVVSTKDNYKLYLFLDCNIKWVEDEVRFLPVENDRLIFQEKLLKRCQELGIQYHFLQGDYESRENNAKNIIIQQEWFLKK</sequence>
<accession>A0A8J4PNV4</accession>
<protein>
    <recommendedName>
        <fullName evidence="1">NadR/Ttd14 AAA domain-containing protein</fullName>
    </recommendedName>
</protein>
<evidence type="ECO:0000313" key="3">
    <source>
        <dbReference type="Proteomes" id="UP000695562"/>
    </source>
</evidence>
<dbReference type="Pfam" id="PF13521">
    <property type="entry name" value="AAA_28"/>
    <property type="match status" value="1"/>
</dbReference>
<dbReference type="AlphaFoldDB" id="A0A8J4PNV4"/>
<evidence type="ECO:0000313" key="2">
    <source>
        <dbReference type="EMBL" id="KAF2071367.1"/>
    </source>
</evidence>
<dbReference type="PANTHER" id="PTHR37512">
    <property type="entry name" value="TRIFUNCTIONAL NAD BIOSYNTHESIS/REGULATOR PROTEIN NADR"/>
    <property type="match status" value="1"/>
</dbReference>
<evidence type="ECO:0000259" key="1">
    <source>
        <dbReference type="Pfam" id="PF13521"/>
    </source>
</evidence>
<organism evidence="2 3">
    <name type="scientific">Polysphondylium violaceum</name>
    <dbReference type="NCBI Taxonomy" id="133409"/>
    <lineage>
        <taxon>Eukaryota</taxon>
        <taxon>Amoebozoa</taxon>
        <taxon>Evosea</taxon>
        <taxon>Eumycetozoa</taxon>
        <taxon>Dictyostelia</taxon>
        <taxon>Dictyosteliales</taxon>
        <taxon>Dictyosteliaceae</taxon>
        <taxon>Polysphondylium</taxon>
    </lineage>
</organism>
<dbReference type="EMBL" id="AJWJ01000382">
    <property type="protein sequence ID" value="KAF2071367.1"/>
    <property type="molecule type" value="Genomic_DNA"/>
</dbReference>
<reference evidence="2" key="1">
    <citation type="submission" date="2020-01" db="EMBL/GenBank/DDBJ databases">
        <title>Development of genomics and gene disruption for Polysphondylium violaceum indicates a role for the polyketide synthase stlB in stalk morphogenesis.</title>
        <authorList>
            <person name="Narita B."/>
            <person name="Kawabe Y."/>
            <person name="Kin K."/>
            <person name="Saito T."/>
            <person name="Gibbs R."/>
            <person name="Kuspa A."/>
            <person name="Muzny D."/>
            <person name="Queller D."/>
            <person name="Richards S."/>
            <person name="Strassman J."/>
            <person name="Sucgang R."/>
            <person name="Worley K."/>
            <person name="Schaap P."/>
        </authorList>
    </citation>
    <scope>NUCLEOTIDE SEQUENCE</scope>
    <source>
        <strain evidence="2">QSvi11</strain>
    </source>
</reference>
<dbReference type="InterPro" id="IPR038727">
    <property type="entry name" value="NadR/Ttd14_AAA_dom"/>
</dbReference>
<gene>
    <name evidence="2" type="ORF">CYY_007307</name>
</gene>
<dbReference type="PANTHER" id="PTHR37512:SF1">
    <property type="entry name" value="NADR_TTD14 AAA DOMAIN-CONTAINING PROTEIN"/>
    <property type="match status" value="1"/>
</dbReference>